<evidence type="ECO:0000256" key="4">
    <source>
        <dbReference type="ARBA" id="ARBA00013081"/>
    </source>
</evidence>
<keyword evidence="5" id="KW-0479">Metal-binding</keyword>
<dbReference type="Pfam" id="PF00481">
    <property type="entry name" value="PP2C"/>
    <property type="match status" value="1"/>
</dbReference>
<evidence type="ECO:0000256" key="9">
    <source>
        <dbReference type="ARBA" id="ARBA00023211"/>
    </source>
</evidence>
<comment type="catalytic activity">
    <reaction evidence="10">
        <text>O-phospho-L-seryl-[protein] + H2O = L-seryl-[protein] + phosphate</text>
        <dbReference type="Rhea" id="RHEA:20629"/>
        <dbReference type="Rhea" id="RHEA-COMP:9863"/>
        <dbReference type="Rhea" id="RHEA-COMP:11604"/>
        <dbReference type="ChEBI" id="CHEBI:15377"/>
        <dbReference type="ChEBI" id="CHEBI:29999"/>
        <dbReference type="ChEBI" id="CHEBI:43474"/>
        <dbReference type="ChEBI" id="CHEBI:83421"/>
        <dbReference type="EC" id="3.1.3.16"/>
    </reaction>
</comment>
<organism evidence="15 16">
    <name type="scientific">Rhynchospora breviuscula</name>
    <dbReference type="NCBI Taxonomy" id="2022672"/>
    <lineage>
        <taxon>Eukaryota</taxon>
        <taxon>Viridiplantae</taxon>
        <taxon>Streptophyta</taxon>
        <taxon>Embryophyta</taxon>
        <taxon>Tracheophyta</taxon>
        <taxon>Spermatophyta</taxon>
        <taxon>Magnoliopsida</taxon>
        <taxon>Liliopsida</taxon>
        <taxon>Poales</taxon>
        <taxon>Cyperaceae</taxon>
        <taxon>Cyperoideae</taxon>
        <taxon>Rhynchosporeae</taxon>
        <taxon>Rhynchospora</taxon>
    </lineage>
</organism>
<dbReference type="PROSITE" id="PS51746">
    <property type="entry name" value="PPM_2"/>
    <property type="match status" value="1"/>
</dbReference>
<dbReference type="FunFam" id="3.60.40.10:FF:000041">
    <property type="entry name" value="Protein phosphatase 2C 51"/>
    <property type="match status" value="1"/>
</dbReference>
<reference evidence="15" key="1">
    <citation type="journal article" date="2022" name="Cell">
        <title>Repeat-based holocentromeres influence genome architecture and karyotype evolution.</title>
        <authorList>
            <person name="Hofstatter P.G."/>
            <person name="Thangavel G."/>
            <person name="Lux T."/>
            <person name="Neumann P."/>
            <person name="Vondrak T."/>
            <person name="Novak P."/>
            <person name="Zhang M."/>
            <person name="Costa L."/>
            <person name="Castellani M."/>
            <person name="Scott A."/>
            <person name="Toegelov H."/>
            <person name="Fuchs J."/>
            <person name="Mata-Sucre Y."/>
            <person name="Dias Y."/>
            <person name="Vanzela A.L.L."/>
            <person name="Huettel B."/>
            <person name="Almeida C.C.S."/>
            <person name="Simkova H."/>
            <person name="Souza G."/>
            <person name="Pedrosa-Harand A."/>
            <person name="Macas J."/>
            <person name="Mayer K.F.X."/>
            <person name="Houben A."/>
            <person name="Marques A."/>
        </authorList>
    </citation>
    <scope>NUCLEOTIDE SEQUENCE</scope>
    <source>
        <strain evidence="15">RhyBre1mFocal</strain>
    </source>
</reference>
<evidence type="ECO:0000256" key="13">
    <source>
        <dbReference type="SAM" id="MobiDB-lite"/>
    </source>
</evidence>
<dbReference type="GO" id="GO:0004722">
    <property type="term" value="F:protein serine/threonine phosphatase activity"/>
    <property type="evidence" value="ECO:0007669"/>
    <property type="project" value="UniProtKB-EC"/>
</dbReference>
<evidence type="ECO:0000256" key="11">
    <source>
        <dbReference type="ARBA" id="ARBA00048336"/>
    </source>
</evidence>
<feature type="compositionally biased region" description="Polar residues" evidence="13">
    <location>
        <begin position="45"/>
        <end position="62"/>
    </location>
</feature>
<dbReference type="PROSITE" id="PS01032">
    <property type="entry name" value="PPM_1"/>
    <property type="match status" value="1"/>
</dbReference>
<evidence type="ECO:0000256" key="1">
    <source>
        <dbReference type="ARBA" id="ARBA00001936"/>
    </source>
</evidence>
<proteinExistence type="inferred from homology"/>
<feature type="domain" description="PPM-type phosphatase" evidence="14">
    <location>
        <begin position="79"/>
        <end position="355"/>
    </location>
</feature>
<dbReference type="SMART" id="SM00332">
    <property type="entry name" value="PP2Cc"/>
    <property type="match status" value="1"/>
</dbReference>
<comment type="cofactor">
    <cofactor evidence="2">
        <name>Mg(2+)</name>
        <dbReference type="ChEBI" id="CHEBI:18420"/>
    </cofactor>
</comment>
<evidence type="ECO:0000256" key="2">
    <source>
        <dbReference type="ARBA" id="ARBA00001946"/>
    </source>
</evidence>
<evidence type="ECO:0000256" key="3">
    <source>
        <dbReference type="ARBA" id="ARBA00006702"/>
    </source>
</evidence>
<sequence length="369" mass="38924">MEGGSSKKTSASSCRRRRLELRRLRSAGDGGNGLGSGPTKRTRDSGSTNSGHESVNISSSPASCHEEKVQAKSRVPCLGHGAVSVIGRRREMEDAVAVVPGFSGEVSGGCGAYDFYGVYDGHGGARVANTCRDRMHLVLAEEVAKRKLGGCDVSSWESAMVESFRRVDAEVAMGSGVAQLADGTVGSTAVVAVVEPSRIVVANCGDSRAMLSRGGKAVALSCDHKPDRPDELARVEEAGGKVINWNGYRVLGVLATSRSIGDHYLKPYVTPEPEVTVVDRTARDEFLILASDGLWDVISNEIACKLVRNCLRGRIPRQLPCSVTGTSAADAAAILAEVAVAQGSKDNISIVVVELKKMRCLPVQSTKAV</sequence>
<name>A0A9Q0C9P1_9POAL</name>
<dbReference type="EC" id="3.1.3.16" evidence="4"/>
<evidence type="ECO:0000256" key="7">
    <source>
        <dbReference type="ARBA" id="ARBA00022842"/>
    </source>
</evidence>
<dbReference type="Gene3D" id="3.60.40.10">
    <property type="entry name" value="PPM-type phosphatase domain"/>
    <property type="match status" value="1"/>
</dbReference>
<dbReference type="Proteomes" id="UP001151287">
    <property type="component" value="Unassembled WGS sequence"/>
</dbReference>
<evidence type="ECO:0000256" key="5">
    <source>
        <dbReference type="ARBA" id="ARBA00022723"/>
    </source>
</evidence>
<dbReference type="CDD" id="cd00143">
    <property type="entry name" value="PP2Cc"/>
    <property type="match status" value="1"/>
</dbReference>
<keyword evidence="9" id="KW-0464">Manganese</keyword>
<evidence type="ECO:0000256" key="6">
    <source>
        <dbReference type="ARBA" id="ARBA00022801"/>
    </source>
</evidence>
<evidence type="ECO:0000256" key="8">
    <source>
        <dbReference type="ARBA" id="ARBA00022912"/>
    </source>
</evidence>
<comment type="similarity">
    <text evidence="3 12">Belongs to the PP2C family.</text>
</comment>
<dbReference type="SUPFAM" id="SSF81606">
    <property type="entry name" value="PP2C-like"/>
    <property type="match status" value="1"/>
</dbReference>
<dbReference type="InterPro" id="IPR000222">
    <property type="entry name" value="PP2C_BS"/>
</dbReference>
<comment type="catalytic activity">
    <reaction evidence="11">
        <text>O-phospho-L-threonyl-[protein] + H2O = L-threonyl-[protein] + phosphate</text>
        <dbReference type="Rhea" id="RHEA:47004"/>
        <dbReference type="Rhea" id="RHEA-COMP:11060"/>
        <dbReference type="Rhea" id="RHEA-COMP:11605"/>
        <dbReference type="ChEBI" id="CHEBI:15377"/>
        <dbReference type="ChEBI" id="CHEBI:30013"/>
        <dbReference type="ChEBI" id="CHEBI:43474"/>
        <dbReference type="ChEBI" id="CHEBI:61977"/>
        <dbReference type="EC" id="3.1.3.16"/>
    </reaction>
</comment>
<comment type="cofactor">
    <cofactor evidence="1">
        <name>Mn(2+)</name>
        <dbReference type="ChEBI" id="CHEBI:29035"/>
    </cofactor>
</comment>
<gene>
    <name evidence="15" type="ORF">LUZ63_013799</name>
</gene>
<feature type="compositionally biased region" description="Polar residues" evidence="13">
    <location>
        <begin position="1"/>
        <end position="13"/>
    </location>
</feature>
<dbReference type="EMBL" id="JAMQYH010000004">
    <property type="protein sequence ID" value="KAJ1689644.1"/>
    <property type="molecule type" value="Genomic_DNA"/>
</dbReference>
<evidence type="ECO:0000256" key="10">
    <source>
        <dbReference type="ARBA" id="ARBA00047761"/>
    </source>
</evidence>
<feature type="region of interest" description="Disordered" evidence="13">
    <location>
        <begin position="1"/>
        <end position="65"/>
    </location>
</feature>
<evidence type="ECO:0000313" key="16">
    <source>
        <dbReference type="Proteomes" id="UP001151287"/>
    </source>
</evidence>
<keyword evidence="6 12" id="KW-0378">Hydrolase</keyword>
<keyword evidence="8 12" id="KW-0904">Protein phosphatase</keyword>
<accession>A0A9Q0C9P1</accession>
<keyword evidence="7" id="KW-0460">Magnesium</keyword>
<keyword evidence="16" id="KW-1185">Reference proteome</keyword>
<dbReference type="OrthoDB" id="10264738at2759"/>
<evidence type="ECO:0000313" key="15">
    <source>
        <dbReference type="EMBL" id="KAJ1689644.1"/>
    </source>
</evidence>
<dbReference type="InterPro" id="IPR015655">
    <property type="entry name" value="PP2C"/>
</dbReference>
<dbReference type="GO" id="GO:0046872">
    <property type="term" value="F:metal ion binding"/>
    <property type="evidence" value="ECO:0007669"/>
    <property type="project" value="UniProtKB-KW"/>
</dbReference>
<dbReference type="InterPro" id="IPR036457">
    <property type="entry name" value="PPM-type-like_dom_sf"/>
</dbReference>
<dbReference type="PANTHER" id="PTHR47992">
    <property type="entry name" value="PROTEIN PHOSPHATASE"/>
    <property type="match status" value="1"/>
</dbReference>
<protein>
    <recommendedName>
        <fullName evidence="4">protein-serine/threonine phosphatase</fullName>
        <ecNumber evidence="4">3.1.3.16</ecNumber>
    </recommendedName>
</protein>
<dbReference type="InterPro" id="IPR001932">
    <property type="entry name" value="PPM-type_phosphatase-like_dom"/>
</dbReference>
<evidence type="ECO:0000259" key="14">
    <source>
        <dbReference type="PROSITE" id="PS51746"/>
    </source>
</evidence>
<comment type="caution">
    <text evidence="15">The sequence shown here is derived from an EMBL/GenBank/DDBJ whole genome shotgun (WGS) entry which is preliminary data.</text>
</comment>
<dbReference type="AlphaFoldDB" id="A0A9Q0C9P1"/>
<evidence type="ECO:0000256" key="12">
    <source>
        <dbReference type="RuleBase" id="RU003465"/>
    </source>
</evidence>